<keyword evidence="5 7" id="KW-0067">ATP-binding</keyword>
<evidence type="ECO:0000256" key="1">
    <source>
        <dbReference type="ARBA" id="ARBA00004417"/>
    </source>
</evidence>
<dbReference type="InterPro" id="IPR027417">
    <property type="entry name" value="P-loop_NTPase"/>
</dbReference>
<feature type="domain" description="ABC transporter" evidence="6">
    <location>
        <begin position="10"/>
        <end position="243"/>
    </location>
</feature>
<dbReference type="PROSITE" id="PS50893">
    <property type="entry name" value="ABC_TRANSPORTER_2"/>
    <property type="match status" value="1"/>
</dbReference>
<keyword evidence="3" id="KW-0813">Transport</keyword>
<dbReference type="KEGG" id="mpro:BJP34_14965"/>
<accession>A0A1D8U341</accession>
<dbReference type="RefSeq" id="WP_070396684.1">
    <property type="nucleotide sequence ID" value="NZ_CP017599.1"/>
</dbReference>
<evidence type="ECO:0000256" key="5">
    <source>
        <dbReference type="ARBA" id="ARBA00022840"/>
    </source>
</evidence>
<dbReference type="Proteomes" id="UP000177870">
    <property type="component" value="Chromosome"/>
</dbReference>
<comment type="subcellular location">
    <subcellularLocation>
        <location evidence="1">Cell inner membrane</location>
        <topology evidence="1">Peripheral membrane protein</topology>
    </subcellularLocation>
</comment>
<comment type="similarity">
    <text evidence="2">Belongs to the ABC transporter superfamily. Nitrate/nitrite/cyanate uptake transporter (NitT) (TC 3.A.1.16) family.</text>
</comment>
<dbReference type="EMBL" id="CP017599">
    <property type="protein sequence ID" value="AOX04322.1"/>
    <property type="molecule type" value="Genomic_DNA"/>
</dbReference>
<dbReference type="AlphaFoldDB" id="A0A1D8U341"/>
<evidence type="ECO:0000256" key="3">
    <source>
        <dbReference type="ARBA" id="ARBA00022448"/>
    </source>
</evidence>
<dbReference type="GO" id="GO:0005886">
    <property type="term" value="C:plasma membrane"/>
    <property type="evidence" value="ECO:0007669"/>
    <property type="project" value="UniProtKB-SubCell"/>
</dbReference>
<dbReference type="SUPFAM" id="SSF52540">
    <property type="entry name" value="P-loop containing nucleoside triphosphate hydrolases"/>
    <property type="match status" value="1"/>
</dbReference>
<dbReference type="SMART" id="SM00382">
    <property type="entry name" value="AAA"/>
    <property type="match status" value="1"/>
</dbReference>
<dbReference type="InterPro" id="IPR003439">
    <property type="entry name" value="ABC_transporter-like_ATP-bd"/>
</dbReference>
<dbReference type="InterPro" id="IPR003593">
    <property type="entry name" value="AAA+_ATPase"/>
</dbReference>
<keyword evidence="4" id="KW-0547">Nucleotide-binding</keyword>
<organism evidence="7 8">
    <name type="scientific">Moorena producens PAL-8-15-08-1</name>
    <dbReference type="NCBI Taxonomy" id="1458985"/>
    <lineage>
        <taxon>Bacteria</taxon>
        <taxon>Bacillati</taxon>
        <taxon>Cyanobacteriota</taxon>
        <taxon>Cyanophyceae</taxon>
        <taxon>Coleofasciculales</taxon>
        <taxon>Coleofasciculaceae</taxon>
        <taxon>Moorena</taxon>
    </lineage>
</organism>
<dbReference type="STRING" id="1458985.BJP34_14965"/>
<evidence type="ECO:0000256" key="4">
    <source>
        <dbReference type="ARBA" id="ARBA00022741"/>
    </source>
</evidence>
<dbReference type="GO" id="GO:0005524">
    <property type="term" value="F:ATP binding"/>
    <property type="evidence" value="ECO:0007669"/>
    <property type="project" value="UniProtKB-KW"/>
</dbReference>
<dbReference type="InterPro" id="IPR017871">
    <property type="entry name" value="ABC_transporter-like_CS"/>
</dbReference>
<evidence type="ECO:0000313" key="8">
    <source>
        <dbReference type="Proteomes" id="UP000177870"/>
    </source>
</evidence>
<dbReference type="PANTHER" id="PTHR42788">
    <property type="entry name" value="TAURINE IMPORT ATP-BINDING PROTEIN-RELATED"/>
    <property type="match status" value="1"/>
</dbReference>
<evidence type="ECO:0000313" key="7">
    <source>
        <dbReference type="EMBL" id="AOX04322.1"/>
    </source>
</evidence>
<dbReference type="Pfam" id="PF00005">
    <property type="entry name" value="ABC_tran"/>
    <property type="match status" value="1"/>
</dbReference>
<reference evidence="8" key="1">
    <citation type="submission" date="2016-10" db="EMBL/GenBank/DDBJ databases">
        <title>Comparative genomics uncovers the prolific and rare metabolic potential of the cyanobacterial genus Moorea.</title>
        <authorList>
            <person name="Leao T."/>
            <person name="Castelao G."/>
            <person name="Korobeynikov A."/>
            <person name="Monroe E.A."/>
            <person name="Podell S."/>
            <person name="Glukhov E."/>
            <person name="Allen E."/>
            <person name="Gerwick W.H."/>
            <person name="Gerwick L."/>
        </authorList>
    </citation>
    <scope>NUCLEOTIDE SEQUENCE [LARGE SCALE GENOMIC DNA]</scope>
    <source>
        <strain evidence="8">PAL-8-15-08-1</strain>
    </source>
</reference>
<sequence>MTNNHNLPKLQVCDISKSFRHRREELVVLKDINLDLEANEFVCIVGPSGCGKSTLLNIIAGLIPPSKGHVKVDGEVVLGPGRDRGMVFQNYTLFPWLTIADNIGFGLRLQRLPKGESQERIAYYLDVIGLSRFANAYPKQLSGGMKQRVAIARALANEPEVLLMDEPFGALDAQTKEELQEFFLGLWEKTHITVLMITHDVEEAVFLSQGIYVMGAHPGYIRDKIMIDLPAVRTLDTKLTLEFVELKRQVIQALRI</sequence>
<name>A0A1D8U341_9CYAN</name>
<dbReference type="CDD" id="cd03293">
    <property type="entry name" value="ABC_NrtD_SsuB_transporters"/>
    <property type="match status" value="1"/>
</dbReference>
<dbReference type="Gene3D" id="3.40.50.300">
    <property type="entry name" value="P-loop containing nucleotide triphosphate hydrolases"/>
    <property type="match status" value="1"/>
</dbReference>
<proteinExistence type="inferred from homology"/>
<evidence type="ECO:0000256" key="2">
    <source>
        <dbReference type="ARBA" id="ARBA00009440"/>
    </source>
</evidence>
<protein>
    <submittedName>
        <fullName evidence="7">ABC transporter ATP-binding protein</fullName>
    </submittedName>
</protein>
<dbReference type="PANTHER" id="PTHR42788:SF13">
    <property type="entry name" value="ALIPHATIC SULFONATES IMPORT ATP-BINDING PROTEIN SSUB"/>
    <property type="match status" value="1"/>
</dbReference>
<dbReference type="PROSITE" id="PS00211">
    <property type="entry name" value="ABC_TRANSPORTER_1"/>
    <property type="match status" value="1"/>
</dbReference>
<gene>
    <name evidence="7" type="ORF">BJP34_14965</name>
</gene>
<evidence type="ECO:0000259" key="6">
    <source>
        <dbReference type="PROSITE" id="PS50893"/>
    </source>
</evidence>
<dbReference type="OrthoDB" id="450403at2"/>
<dbReference type="InterPro" id="IPR050166">
    <property type="entry name" value="ABC_transporter_ATP-bind"/>
</dbReference>
<dbReference type="GO" id="GO:0016887">
    <property type="term" value="F:ATP hydrolysis activity"/>
    <property type="evidence" value="ECO:0007669"/>
    <property type="project" value="InterPro"/>
</dbReference>